<dbReference type="PROSITE" id="PS00194">
    <property type="entry name" value="THIOREDOXIN_1"/>
    <property type="match status" value="1"/>
</dbReference>
<evidence type="ECO:0000256" key="1">
    <source>
        <dbReference type="ARBA" id="ARBA00022729"/>
    </source>
</evidence>
<dbReference type="InterPro" id="IPR036249">
    <property type="entry name" value="Thioredoxin-like_sf"/>
</dbReference>
<dbReference type="Pfam" id="PF00085">
    <property type="entry name" value="Thioredoxin"/>
    <property type="match status" value="1"/>
</dbReference>
<evidence type="ECO:0000256" key="2">
    <source>
        <dbReference type="ARBA" id="ARBA00023284"/>
    </source>
</evidence>
<dbReference type="PANTHER" id="PTHR15337:SF11">
    <property type="entry name" value="THIOREDOXIN DOMAIN-CONTAINING PROTEIN"/>
    <property type="match status" value="1"/>
</dbReference>
<proteinExistence type="predicted"/>
<evidence type="ECO:0000259" key="4">
    <source>
        <dbReference type="PROSITE" id="PS51352"/>
    </source>
</evidence>
<dbReference type="SUPFAM" id="SSF52833">
    <property type="entry name" value="Thioredoxin-like"/>
    <property type="match status" value="1"/>
</dbReference>
<comment type="caution">
    <text evidence="5">The sequence shown here is derived from an EMBL/GenBank/DDBJ whole genome shotgun (WGS) entry which is preliminary data.</text>
</comment>
<feature type="signal peptide" evidence="3">
    <location>
        <begin position="1"/>
        <end position="21"/>
    </location>
</feature>
<reference evidence="5 6" key="1">
    <citation type="submission" date="2018-09" db="EMBL/GenBank/DDBJ databases">
        <title>Genomic Encyclopedia of Archaeal and Bacterial Type Strains, Phase II (KMG-II): from individual species to whole genera.</title>
        <authorList>
            <person name="Goeker M."/>
        </authorList>
    </citation>
    <scope>NUCLEOTIDE SEQUENCE [LARGE SCALE GENOMIC DNA]</scope>
    <source>
        <strain evidence="5 6">DSM 27148</strain>
    </source>
</reference>
<dbReference type="InterPro" id="IPR013766">
    <property type="entry name" value="Thioredoxin_domain"/>
</dbReference>
<keyword evidence="2" id="KW-0676">Redox-active center</keyword>
<dbReference type="InterPro" id="IPR017937">
    <property type="entry name" value="Thioredoxin_CS"/>
</dbReference>
<keyword evidence="1 3" id="KW-0732">Signal</keyword>
<organism evidence="5 6">
    <name type="scientific">Mangrovibacterium diazotrophicum</name>
    <dbReference type="NCBI Taxonomy" id="1261403"/>
    <lineage>
        <taxon>Bacteria</taxon>
        <taxon>Pseudomonadati</taxon>
        <taxon>Bacteroidota</taxon>
        <taxon>Bacteroidia</taxon>
        <taxon>Marinilabiliales</taxon>
        <taxon>Prolixibacteraceae</taxon>
        <taxon>Mangrovibacterium</taxon>
    </lineage>
</organism>
<dbReference type="Proteomes" id="UP000283387">
    <property type="component" value="Unassembled WGS sequence"/>
</dbReference>
<protein>
    <submittedName>
        <fullName evidence="5">Thioredoxin</fullName>
    </submittedName>
</protein>
<evidence type="ECO:0000256" key="3">
    <source>
        <dbReference type="SAM" id="SignalP"/>
    </source>
</evidence>
<dbReference type="OrthoDB" id="1099736at2"/>
<feature type="chain" id="PRO_5019098808" evidence="3">
    <location>
        <begin position="22"/>
        <end position="411"/>
    </location>
</feature>
<keyword evidence="6" id="KW-1185">Reference proteome</keyword>
<dbReference type="Gene3D" id="3.40.30.10">
    <property type="entry name" value="Glutaredoxin"/>
    <property type="match status" value="1"/>
</dbReference>
<dbReference type="RefSeq" id="WP_120272284.1">
    <property type="nucleotide sequence ID" value="NZ_RAPN01000001.1"/>
</dbReference>
<evidence type="ECO:0000313" key="5">
    <source>
        <dbReference type="EMBL" id="RKD90928.1"/>
    </source>
</evidence>
<dbReference type="PROSITE" id="PS51352">
    <property type="entry name" value="THIOREDOXIN_2"/>
    <property type="match status" value="1"/>
</dbReference>
<dbReference type="PANTHER" id="PTHR15337">
    <property type="entry name" value="ANTERIOR GRADIENT PROTEIN-RELATED"/>
    <property type="match status" value="1"/>
</dbReference>
<dbReference type="InterPro" id="IPR051099">
    <property type="entry name" value="AGR/TXD"/>
</dbReference>
<dbReference type="EMBL" id="RAPN01000001">
    <property type="protein sequence ID" value="RKD90928.1"/>
    <property type="molecule type" value="Genomic_DNA"/>
</dbReference>
<name>A0A419W636_9BACT</name>
<feature type="domain" description="Thioredoxin" evidence="4">
    <location>
        <begin position="8"/>
        <end position="139"/>
    </location>
</feature>
<dbReference type="AlphaFoldDB" id="A0A419W636"/>
<evidence type="ECO:0000313" key="6">
    <source>
        <dbReference type="Proteomes" id="UP000283387"/>
    </source>
</evidence>
<sequence length="411" mass="47349">MNKLKTILVVLAMFFGGQLFAEGIDFKQITFEEALTQAQQENKLVFIDFYTEWCGPCKMMANNVFPNERVGNLYNREFINIQLDAEKEGKEAARKYGVNAYPTTVFINGKGEMVYKKVGYRDIPDAITMGKEAIAAVSNGYSMADLKAEYEGKKNDERFLKLYIAKMIEYREEPYDAIEAWLKVQTEIKENDVDMMEYLFDHRKFLLIDGKAEEILKTNYNEYFDIATRAEEKTLESLQATMVYNTRQLAYKTRDARLMRAFITSWKELPGSAEKADELKGYELNYCFLANDGEAYKQLATAYMDSMMGAKTLEQIRTEDQAAYDDYKATKYAPSIMGNLTLEKMAEGVEATAQKDAIVKIGSKFLKFTENKKEYKQVLSWIEYGDQLMPGNSDLQKLRADVIRKKENTEN</sequence>
<gene>
    <name evidence="5" type="ORF">BC643_1273</name>
</gene>
<accession>A0A419W636</accession>